<proteinExistence type="predicted"/>
<comment type="caution">
    <text evidence="3">The sequence shown here is derived from an EMBL/GenBank/DDBJ whole genome shotgun (WGS) entry which is preliminary data.</text>
</comment>
<feature type="transmembrane region" description="Helical" evidence="2">
    <location>
        <begin position="18"/>
        <end position="37"/>
    </location>
</feature>
<evidence type="ECO:0000313" key="4">
    <source>
        <dbReference type="Proteomes" id="UP000229500"/>
    </source>
</evidence>
<evidence type="ECO:0000256" key="1">
    <source>
        <dbReference type="PROSITE-ProRule" id="PRU00339"/>
    </source>
</evidence>
<keyword evidence="1" id="KW-0802">TPR repeat</keyword>
<dbReference type="PROSITE" id="PS50005">
    <property type="entry name" value="TPR"/>
    <property type="match status" value="1"/>
</dbReference>
<dbReference type="EMBL" id="PFEL01000107">
    <property type="protein sequence ID" value="PJE68786.1"/>
    <property type="molecule type" value="Genomic_DNA"/>
</dbReference>
<dbReference type="Gene3D" id="1.25.40.10">
    <property type="entry name" value="Tetratricopeptide repeat domain"/>
    <property type="match status" value="1"/>
</dbReference>
<accession>A0A2M8L4Y3</accession>
<evidence type="ECO:0000256" key="2">
    <source>
        <dbReference type="SAM" id="Phobius"/>
    </source>
</evidence>
<dbReference type="SUPFAM" id="SSF48452">
    <property type="entry name" value="TPR-like"/>
    <property type="match status" value="1"/>
</dbReference>
<organism evidence="3 4">
    <name type="scientific">Candidatus Shapirobacteria bacterium CG10_big_fil_rev_8_21_14_0_10_38_14</name>
    <dbReference type="NCBI Taxonomy" id="1974483"/>
    <lineage>
        <taxon>Bacteria</taxon>
        <taxon>Candidatus Shapironibacteriota</taxon>
    </lineage>
</organism>
<feature type="repeat" description="TPR" evidence="1">
    <location>
        <begin position="122"/>
        <end position="155"/>
    </location>
</feature>
<protein>
    <submittedName>
        <fullName evidence="3">Uncharacterized protein</fullName>
    </submittedName>
</protein>
<dbReference type="AlphaFoldDB" id="A0A2M8L4Y3"/>
<sequence>MAKIKQVTSRIKNVFQKYGAMAGVVFLIFLIVCSLTLPKNRFQQAKEQLVQNPLDFQTHLVLAEEFLKNNQFKKAEKELLAAQESGLLAEELWQKKHQSDPEDIQKLVAGWEKIIAEKPGYRDAYLQLAKLCYQIYEDEKAKKYLQKAIELDPNYEPTQELQKIILKN</sequence>
<keyword evidence="2" id="KW-0812">Transmembrane</keyword>
<name>A0A2M8L4Y3_9BACT</name>
<dbReference type="InterPro" id="IPR011990">
    <property type="entry name" value="TPR-like_helical_dom_sf"/>
</dbReference>
<keyword evidence="2" id="KW-1133">Transmembrane helix</keyword>
<dbReference type="InterPro" id="IPR019734">
    <property type="entry name" value="TPR_rpt"/>
</dbReference>
<dbReference type="SMART" id="SM00028">
    <property type="entry name" value="TPR"/>
    <property type="match status" value="1"/>
</dbReference>
<gene>
    <name evidence="3" type="ORF">COU96_02960</name>
</gene>
<keyword evidence="2" id="KW-0472">Membrane</keyword>
<evidence type="ECO:0000313" key="3">
    <source>
        <dbReference type="EMBL" id="PJE68786.1"/>
    </source>
</evidence>
<reference evidence="4" key="1">
    <citation type="submission" date="2017-09" db="EMBL/GenBank/DDBJ databases">
        <title>Depth-based differentiation of microbial function through sediment-hosted aquifers and enrichment of novel symbionts in the deep terrestrial subsurface.</title>
        <authorList>
            <person name="Probst A.J."/>
            <person name="Ladd B."/>
            <person name="Jarett J.K."/>
            <person name="Geller-Mcgrath D.E."/>
            <person name="Sieber C.M.K."/>
            <person name="Emerson J.B."/>
            <person name="Anantharaman K."/>
            <person name="Thomas B.C."/>
            <person name="Malmstrom R."/>
            <person name="Stieglmeier M."/>
            <person name="Klingl A."/>
            <person name="Woyke T."/>
            <person name="Ryan C.M."/>
            <person name="Banfield J.F."/>
        </authorList>
    </citation>
    <scope>NUCLEOTIDE SEQUENCE [LARGE SCALE GENOMIC DNA]</scope>
</reference>
<dbReference type="Proteomes" id="UP000229500">
    <property type="component" value="Unassembled WGS sequence"/>
</dbReference>